<accession>A0A2P2QXX1</accession>
<evidence type="ECO:0000313" key="1">
    <source>
        <dbReference type="EMBL" id="MBX71785.1"/>
    </source>
</evidence>
<protein>
    <submittedName>
        <fullName evidence="1">Uncharacterized protein</fullName>
    </submittedName>
</protein>
<dbReference type="EMBL" id="GGEC01091301">
    <property type="protein sequence ID" value="MBX71785.1"/>
    <property type="molecule type" value="Transcribed_RNA"/>
</dbReference>
<sequence length="84" mass="9381">MNMFWNVISVALPLPPCHVLIRAPLSVLDRNAPSTTTSRTCDDEFDFPRLPMLMPCPGPHAMFLILIRVVLPTIEMQSSPGHII</sequence>
<dbReference type="AlphaFoldDB" id="A0A2P2QXX1"/>
<name>A0A2P2QXX1_RHIMU</name>
<reference evidence="1" key="1">
    <citation type="submission" date="2018-02" db="EMBL/GenBank/DDBJ databases">
        <title>Rhizophora mucronata_Transcriptome.</title>
        <authorList>
            <person name="Meera S.P."/>
            <person name="Sreeshan A."/>
            <person name="Augustine A."/>
        </authorList>
    </citation>
    <scope>NUCLEOTIDE SEQUENCE</scope>
    <source>
        <tissue evidence="1">Leaf</tissue>
    </source>
</reference>
<proteinExistence type="predicted"/>
<organism evidence="1">
    <name type="scientific">Rhizophora mucronata</name>
    <name type="common">Asiatic mangrove</name>
    <dbReference type="NCBI Taxonomy" id="61149"/>
    <lineage>
        <taxon>Eukaryota</taxon>
        <taxon>Viridiplantae</taxon>
        <taxon>Streptophyta</taxon>
        <taxon>Embryophyta</taxon>
        <taxon>Tracheophyta</taxon>
        <taxon>Spermatophyta</taxon>
        <taxon>Magnoliopsida</taxon>
        <taxon>eudicotyledons</taxon>
        <taxon>Gunneridae</taxon>
        <taxon>Pentapetalae</taxon>
        <taxon>rosids</taxon>
        <taxon>fabids</taxon>
        <taxon>Malpighiales</taxon>
        <taxon>Rhizophoraceae</taxon>
        <taxon>Rhizophora</taxon>
    </lineage>
</organism>